<evidence type="ECO:0000313" key="2">
    <source>
        <dbReference type="EMBL" id="PTQ40364.1"/>
    </source>
</evidence>
<feature type="region of interest" description="Disordered" evidence="1">
    <location>
        <begin position="1"/>
        <end position="20"/>
    </location>
</feature>
<dbReference type="EMBL" id="KZ772712">
    <property type="protein sequence ID" value="PTQ40364.1"/>
    <property type="molecule type" value="Genomic_DNA"/>
</dbReference>
<proteinExistence type="predicted"/>
<dbReference type="Proteomes" id="UP000244005">
    <property type="component" value="Unassembled WGS sequence"/>
</dbReference>
<accession>A0A2R6X2M5</accession>
<keyword evidence="3" id="KW-1185">Reference proteome</keyword>
<evidence type="ECO:0000313" key="3">
    <source>
        <dbReference type="Proteomes" id="UP000244005"/>
    </source>
</evidence>
<reference evidence="3" key="1">
    <citation type="journal article" date="2017" name="Cell">
        <title>Insights into land plant evolution garnered from the Marchantia polymorpha genome.</title>
        <authorList>
            <person name="Bowman J.L."/>
            <person name="Kohchi T."/>
            <person name="Yamato K.T."/>
            <person name="Jenkins J."/>
            <person name="Shu S."/>
            <person name="Ishizaki K."/>
            <person name="Yamaoka S."/>
            <person name="Nishihama R."/>
            <person name="Nakamura Y."/>
            <person name="Berger F."/>
            <person name="Adam C."/>
            <person name="Aki S.S."/>
            <person name="Althoff F."/>
            <person name="Araki T."/>
            <person name="Arteaga-Vazquez M.A."/>
            <person name="Balasubrmanian S."/>
            <person name="Barry K."/>
            <person name="Bauer D."/>
            <person name="Boehm C.R."/>
            <person name="Briginshaw L."/>
            <person name="Caballero-Perez J."/>
            <person name="Catarino B."/>
            <person name="Chen F."/>
            <person name="Chiyoda S."/>
            <person name="Chovatia M."/>
            <person name="Davies K.M."/>
            <person name="Delmans M."/>
            <person name="Demura T."/>
            <person name="Dierschke T."/>
            <person name="Dolan L."/>
            <person name="Dorantes-Acosta A.E."/>
            <person name="Eklund D.M."/>
            <person name="Florent S.N."/>
            <person name="Flores-Sandoval E."/>
            <person name="Fujiyama A."/>
            <person name="Fukuzawa H."/>
            <person name="Galik B."/>
            <person name="Grimanelli D."/>
            <person name="Grimwood J."/>
            <person name="Grossniklaus U."/>
            <person name="Hamada T."/>
            <person name="Haseloff J."/>
            <person name="Hetherington A.J."/>
            <person name="Higo A."/>
            <person name="Hirakawa Y."/>
            <person name="Hundley H.N."/>
            <person name="Ikeda Y."/>
            <person name="Inoue K."/>
            <person name="Inoue S.I."/>
            <person name="Ishida S."/>
            <person name="Jia Q."/>
            <person name="Kakita M."/>
            <person name="Kanazawa T."/>
            <person name="Kawai Y."/>
            <person name="Kawashima T."/>
            <person name="Kennedy M."/>
            <person name="Kinose K."/>
            <person name="Kinoshita T."/>
            <person name="Kohara Y."/>
            <person name="Koide E."/>
            <person name="Komatsu K."/>
            <person name="Kopischke S."/>
            <person name="Kubo M."/>
            <person name="Kyozuka J."/>
            <person name="Lagercrantz U."/>
            <person name="Lin S.S."/>
            <person name="Lindquist E."/>
            <person name="Lipzen A.M."/>
            <person name="Lu C.W."/>
            <person name="De Luna E."/>
            <person name="Martienssen R.A."/>
            <person name="Minamino N."/>
            <person name="Mizutani M."/>
            <person name="Mizutani M."/>
            <person name="Mochizuki N."/>
            <person name="Monte I."/>
            <person name="Mosher R."/>
            <person name="Nagasaki H."/>
            <person name="Nakagami H."/>
            <person name="Naramoto S."/>
            <person name="Nishitani K."/>
            <person name="Ohtani M."/>
            <person name="Okamoto T."/>
            <person name="Okumura M."/>
            <person name="Phillips J."/>
            <person name="Pollak B."/>
            <person name="Reinders A."/>
            <person name="Rovekamp M."/>
            <person name="Sano R."/>
            <person name="Sawa S."/>
            <person name="Schmid M.W."/>
            <person name="Shirakawa M."/>
            <person name="Solano R."/>
            <person name="Spunde A."/>
            <person name="Suetsugu N."/>
            <person name="Sugano S."/>
            <person name="Sugiyama A."/>
            <person name="Sun R."/>
            <person name="Suzuki Y."/>
            <person name="Takenaka M."/>
            <person name="Takezawa D."/>
            <person name="Tomogane H."/>
            <person name="Tsuzuki M."/>
            <person name="Ueda T."/>
            <person name="Umeda M."/>
            <person name="Ward J.M."/>
            <person name="Watanabe Y."/>
            <person name="Yazaki K."/>
            <person name="Yokoyama R."/>
            <person name="Yoshitake Y."/>
            <person name="Yotsui I."/>
            <person name="Zachgo S."/>
            <person name="Schmutz J."/>
        </authorList>
    </citation>
    <scope>NUCLEOTIDE SEQUENCE [LARGE SCALE GENOMIC DNA]</scope>
    <source>
        <strain evidence="3">Tak-1</strain>
    </source>
</reference>
<dbReference type="AlphaFoldDB" id="A0A2R6X2M5"/>
<organism evidence="2 3">
    <name type="scientific">Marchantia polymorpha</name>
    <name type="common">Common liverwort</name>
    <name type="synonym">Marchantia aquatica</name>
    <dbReference type="NCBI Taxonomy" id="3197"/>
    <lineage>
        <taxon>Eukaryota</taxon>
        <taxon>Viridiplantae</taxon>
        <taxon>Streptophyta</taxon>
        <taxon>Embryophyta</taxon>
        <taxon>Marchantiophyta</taxon>
        <taxon>Marchantiopsida</taxon>
        <taxon>Marchantiidae</taxon>
        <taxon>Marchantiales</taxon>
        <taxon>Marchantiaceae</taxon>
        <taxon>Marchantia</taxon>
    </lineage>
</organism>
<name>A0A2R6X2M5_MARPO</name>
<protein>
    <submittedName>
        <fullName evidence="2">Uncharacterized protein</fullName>
    </submittedName>
</protein>
<sequence>MKAPPSRGDGVGGRAGRGGAGRVRRSFLARFLAFFWDSSWGFGSYCRSSDRAEAVHRAQPAFVGDCCVSLAQTTVWSLLVSVAFQEACGGFHHQHGCEHSVVDFTFVPAKRRGMGSFYDRIGMRMMTSA</sequence>
<feature type="compositionally biased region" description="Gly residues" evidence="1">
    <location>
        <begin position="9"/>
        <end position="20"/>
    </location>
</feature>
<evidence type="ECO:0000256" key="1">
    <source>
        <dbReference type="SAM" id="MobiDB-lite"/>
    </source>
</evidence>
<gene>
    <name evidence="2" type="ORF">MARPO_0040s0046</name>
</gene>